<dbReference type="InterPro" id="IPR000819">
    <property type="entry name" value="Peptidase_M17_C"/>
</dbReference>
<evidence type="ECO:0000259" key="1">
    <source>
        <dbReference type="Pfam" id="PF00883"/>
    </source>
</evidence>
<sequence>MFSVPCSHPRSAARMAGAVTAALCLERFVPAQQKWAHLDVYAWNDSDRAGRPPGRWRCGRRLRC</sequence>
<reference evidence="2 3" key="1">
    <citation type="submission" date="2023-07" db="EMBL/GenBank/DDBJ databases">
        <title>Sorghum-associated microbial communities from plants grown in Nebraska, USA.</title>
        <authorList>
            <person name="Schachtman D."/>
        </authorList>
    </citation>
    <scope>NUCLEOTIDE SEQUENCE [LARGE SCALE GENOMIC DNA]</scope>
    <source>
        <strain evidence="2 3">BE107</strain>
    </source>
</reference>
<proteinExistence type="predicted"/>
<organism evidence="2 3">
    <name type="scientific">Pseudoxanthomonas sacheonensis</name>
    <dbReference type="NCBI Taxonomy" id="443615"/>
    <lineage>
        <taxon>Bacteria</taxon>
        <taxon>Pseudomonadati</taxon>
        <taxon>Pseudomonadota</taxon>
        <taxon>Gammaproteobacteria</taxon>
        <taxon>Lysobacterales</taxon>
        <taxon>Lysobacteraceae</taxon>
        <taxon>Pseudoxanthomonas</taxon>
    </lineage>
</organism>
<protein>
    <submittedName>
        <fullName evidence="2">Leucyl aminopeptidase</fullName>
    </submittedName>
</protein>
<keyword evidence="3" id="KW-1185">Reference proteome</keyword>
<dbReference type="Proteomes" id="UP001254759">
    <property type="component" value="Unassembled WGS sequence"/>
</dbReference>
<dbReference type="EMBL" id="JAVDTT010000002">
    <property type="protein sequence ID" value="MDR6841231.1"/>
    <property type="molecule type" value="Genomic_DNA"/>
</dbReference>
<gene>
    <name evidence="2" type="ORF">J2W94_001516</name>
</gene>
<keyword evidence="2" id="KW-0645">Protease</keyword>
<evidence type="ECO:0000313" key="3">
    <source>
        <dbReference type="Proteomes" id="UP001254759"/>
    </source>
</evidence>
<keyword evidence="2" id="KW-0031">Aminopeptidase</keyword>
<dbReference type="Pfam" id="PF00883">
    <property type="entry name" value="Peptidase_M17"/>
    <property type="match status" value="1"/>
</dbReference>
<evidence type="ECO:0000313" key="2">
    <source>
        <dbReference type="EMBL" id="MDR6841231.1"/>
    </source>
</evidence>
<keyword evidence="2" id="KW-0378">Hydrolase</keyword>
<dbReference type="SUPFAM" id="SSF53187">
    <property type="entry name" value="Zn-dependent exopeptidases"/>
    <property type="match status" value="1"/>
</dbReference>
<dbReference type="Gene3D" id="3.40.630.10">
    <property type="entry name" value="Zn peptidases"/>
    <property type="match status" value="1"/>
</dbReference>
<accession>A0ABU1RR29</accession>
<feature type="domain" description="Cytosol aminopeptidase" evidence="1">
    <location>
        <begin position="14"/>
        <end position="46"/>
    </location>
</feature>
<name>A0ABU1RR29_9GAMM</name>
<comment type="caution">
    <text evidence="2">The sequence shown here is derived from an EMBL/GenBank/DDBJ whole genome shotgun (WGS) entry which is preliminary data.</text>
</comment>
<dbReference type="GO" id="GO:0004177">
    <property type="term" value="F:aminopeptidase activity"/>
    <property type="evidence" value="ECO:0007669"/>
    <property type="project" value="UniProtKB-KW"/>
</dbReference>